<feature type="non-terminal residue" evidence="1">
    <location>
        <position position="1"/>
    </location>
</feature>
<keyword evidence="2" id="KW-1185">Reference proteome</keyword>
<dbReference type="Proteomes" id="UP000265520">
    <property type="component" value="Unassembled WGS sequence"/>
</dbReference>
<organism evidence="1 2">
    <name type="scientific">Trifolium medium</name>
    <dbReference type="NCBI Taxonomy" id="97028"/>
    <lineage>
        <taxon>Eukaryota</taxon>
        <taxon>Viridiplantae</taxon>
        <taxon>Streptophyta</taxon>
        <taxon>Embryophyta</taxon>
        <taxon>Tracheophyta</taxon>
        <taxon>Spermatophyta</taxon>
        <taxon>Magnoliopsida</taxon>
        <taxon>eudicotyledons</taxon>
        <taxon>Gunneridae</taxon>
        <taxon>Pentapetalae</taxon>
        <taxon>rosids</taxon>
        <taxon>fabids</taxon>
        <taxon>Fabales</taxon>
        <taxon>Fabaceae</taxon>
        <taxon>Papilionoideae</taxon>
        <taxon>50 kb inversion clade</taxon>
        <taxon>NPAAA clade</taxon>
        <taxon>Hologalegina</taxon>
        <taxon>IRL clade</taxon>
        <taxon>Trifolieae</taxon>
        <taxon>Trifolium</taxon>
    </lineage>
</organism>
<proteinExistence type="predicted"/>
<sequence>AGKDGALRQQGLRNWRASVICASRRKDGASRQAVRFLHQDVRSMARRAASSGALRSFILHHARRVEQLARRAGAISI</sequence>
<comment type="caution">
    <text evidence="1">The sequence shown here is derived from an EMBL/GenBank/DDBJ whole genome shotgun (WGS) entry which is preliminary data.</text>
</comment>
<accession>A0A392TQ29</accession>
<name>A0A392TQ29_9FABA</name>
<reference evidence="1 2" key="1">
    <citation type="journal article" date="2018" name="Front. Plant Sci.">
        <title>Red Clover (Trifolium pratense) and Zigzag Clover (T. medium) - A Picture of Genomic Similarities and Differences.</title>
        <authorList>
            <person name="Dluhosova J."/>
            <person name="Istvanek J."/>
            <person name="Nedelnik J."/>
            <person name="Repkova J."/>
        </authorList>
    </citation>
    <scope>NUCLEOTIDE SEQUENCE [LARGE SCALE GENOMIC DNA]</scope>
    <source>
        <strain evidence="2">cv. 10/8</strain>
        <tissue evidence="1">Leaf</tissue>
    </source>
</reference>
<dbReference type="AlphaFoldDB" id="A0A392TQ29"/>
<evidence type="ECO:0000313" key="1">
    <source>
        <dbReference type="EMBL" id="MCI63299.1"/>
    </source>
</evidence>
<evidence type="ECO:0000313" key="2">
    <source>
        <dbReference type="Proteomes" id="UP000265520"/>
    </source>
</evidence>
<protein>
    <submittedName>
        <fullName evidence="1">Uncharacterized protein</fullName>
    </submittedName>
</protein>
<dbReference type="EMBL" id="LXQA010634514">
    <property type="protein sequence ID" value="MCI63299.1"/>
    <property type="molecule type" value="Genomic_DNA"/>
</dbReference>